<dbReference type="Proteomes" id="UP000194911">
    <property type="component" value="Unassembled WGS sequence"/>
</dbReference>
<accession>A0A243CXM4</accession>
<feature type="domain" description="HD-GYP" evidence="1">
    <location>
        <begin position="1"/>
        <end position="77"/>
    </location>
</feature>
<dbReference type="AlphaFoldDB" id="A0A243CXM4"/>
<evidence type="ECO:0000313" key="3">
    <source>
        <dbReference type="Proteomes" id="UP000194911"/>
    </source>
</evidence>
<evidence type="ECO:0000313" key="2">
    <source>
        <dbReference type="EMBL" id="OTY74272.1"/>
    </source>
</evidence>
<comment type="caution">
    <text evidence="2">The sequence shown here is derived from an EMBL/GenBank/DDBJ whole genome shotgun (WGS) entry which is preliminary data.</text>
</comment>
<dbReference type="InterPro" id="IPR037522">
    <property type="entry name" value="HD_GYP_dom"/>
</dbReference>
<organism evidence="2 3">
    <name type="scientific">Bacillus thuringiensis serovar vazensis</name>
    <dbReference type="NCBI Taxonomy" id="180867"/>
    <lineage>
        <taxon>Bacteria</taxon>
        <taxon>Bacillati</taxon>
        <taxon>Bacillota</taxon>
        <taxon>Bacilli</taxon>
        <taxon>Bacillales</taxon>
        <taxon>Bacillaceae</taxon>
        <taxon>Bacillus</taxon>
        <taxon>Bacillus cereus group</taxon>
    </lineage>
</organism>
<sequence length="77" mass="9108">MLLLTIMALKDARTEINYELVAVYVTILVEKMKLYLKCTLDKFYNYFLLHDIGKIGMLNFILNKPPFLAIKIYDFIK</sequence>
<reference evidence="2 3" key="1">
    <citation type="submission" date="2016-10" db="EMBL/GenBank/DDBJ databases">
        <title>Comparative genomics of Bacillus thuringiensis reveals a path to pathogens against multiple invertebrate hosts.</title>
        <authorList>
            <person name="Zheng J."/>
            <person name="Gao Q."/>
            <person name="Liu H."/>
            <person name="Peng D."/>
            <person name="Ruan L."/>
            <person name="Sun M."/>
        </authorList>
    </citation>
    <scope>NUCLEOTIDE SEQUENCE [LARGE SCALE GENOMIC DNA]</scope>
    <source>
        <strain evidence="2">BGSC 4CE1</strain>
    </source>
</reference>
<name>A0A243CXM4_BACTU</name>
<protein>
    <recommendedName>
        <fullName evidence="1">HD-GYP domain-containing protein</fullName>
    </recommendedName>
</protein>
<proteinExistence type="predicted"/>
<dbReference type="PROSITE" id="PS51832">
    <property type="entry name" value="HD_GYP"/>
    <property type="match status" value="1"/>
</dbReference>
<gene>
    <name evidence="2" type="ORF">BK749_15900</name>
</gene>
<dbReference type="EMBL" id="NFDQ01000067">
    <property type="protein sequence ID" value="OTY74272.1"/>
    <property type="molecule type" value="Genomic_DNA"/>
</dbReference>
<evidence type="ECO:0000259" key="1">
    <source>
        <dbReference type="PROSITE" id="PS51832"/>
    </source>
</evidence>
<dbReference type="Gene3D" id="1.10.3210.10">
    <property type="entry name" value="Hypothetical protein af1432"/>
    <property type="match status" value="1"/>
</dbReference>